<dbReference type="InterPro" id="IPR052028">
    <property type="entry name" value="HipA_Ser/Thr_kinase"/>
</dbReference>
<dbReference type="AlphaFoldDB" id="A0A178IM40"/>
<comment type="similarity">
    <text evidence="1">Belongs to the HipA Ser/Thr kinase family.</text>
</comment>
<dbReference type="STRING" id="1184151.AW736_05905"/>
<accession>A0A178IM40</accession>
<keyword evidence="3" id="KW-0418">Kinase</keyword>
<evidence type="ECO:0000313" key="5">
    <source>
        <dbReference type="EMBL" id="OAM90838.1"/>
    </source>
</evidence>
<protein>
    <recommendedName>
        <fullName evidence="4">HipA-like C-terminal domain-containing protein</fullName>
    </recommendedName>
</protein>
<comment type="caution">
    <text evidence="5">The sequence shown here is derived from an EMBL/GenBank/DDBJ whole genome shotgun (WGS) entry which is preliminary data.</text>
</comment>
<evidence type="ECO:0000259" key="4">
    <source>
        <dbReference type="Pfam" id="PF07804"/>
    </source>
</evidence>
<evidence type="ECO:0000256" key="2">
    <source>
        <dbReference type="ARBA" id="ARBA00022679"/>
    </source>
</evidence>
<dbReference type="EMBL" id="LRRQ01000046">
    <property type="protein sequence ID" value="OAM90838.1"/>
    <property type="molecule type" value="Genomic_DNA"/>
</dbReference>
<evidence type="ECO:0000256" key="1">
    <source>
        <dbReference type="ARBA" id="ARBA00010164"/>
    </source>
</evidence>
<dbReference type="GO" id="GO:0004674">
    <property type="term" value="F:protein serine/threonine kinase activity"/>
    <property type="evidence" value="ECO:0007669"/>
    <property type="project" value="TreeGrafter"/>
</dbReference>
<keyword evidence="2" id="KW-0808">Transferase</keyword>
<proteinExistence type="inferred from homology"/>
<evidence type="ECO:0000313" key="6">
    <source>
        <dbReference type="Proteomes" id="UP000078486"/>
    </source>
</evidence>
<organism evidence="5 6">
    <name type="scientific">Termitidicoccus mucosus</name>
    <dbReference type="NCBI Taxonomy" id="1184151"/>
    <lineage>
        <taxon>Bacteria</taxon>
        <taxon>Pseudomonadati</taxon>
        <taxon>Verrucomicrobiota</taxon>
        <taxon>Opitutia</taxon>
        <taxon>Opitutales</taxon>
        <taxon>Opitutaceae</taxon>
        <taxon>Termitidicoccus</taxon>
    </lineage>
</organism>
<dbReference type="GO" id="GO:0005829">
    <property type="term" value="C:cytosol"/>
    <property type="evidence" value="ECO:0007669"/>
    <property type="project" value="TreeGrafter"/>
</dbReference>
<reference evidence="5 6" key="1">
    <citation type="submission" date="2016-01" db="EMBL/GenBank/DDBJ databases">
        <title>High potential of lignocellulose degradation of a new Verrucomicrobia species.</title>
        <authorList>
            <person name="Wang Y."/>
            <person name="Shi Y."/>
            <person name="Qiu Z."/>
            <person name="Liu S."/>
            <person name="Yang H."/>
        </authorList>
    </citation>
    <scope>NUCLEOTIDE SEQUENCE [LARGE SCALE GENOMIC DNA]</scope>
    <source>
        <strain evidence="5 6">TSB47</strain>
    </source>
</reference>
<dbReference type="PANTHER" id="PTHR37419:SF8">
    <property type="entry name" value="TOXIN YJJJ"/>
    <property type="match status" value="1"/>
</dbReference>
<evidence type="ECO:0000256" key="3">
    <source>
        <dbReference type="ARBA" id="ARBA00022777"/>
    </source>
</evidence>
<dbReference type="InterPro" id="IPR012893">
    <property type="entry name" value="HipA-like_C"/>
</dbReference>
<feature type="domain" description="HipA-like C-terminal" evidence="4">
    <location>
        <begin position="3"/>
        <end position="137"/>
    </location>
</feature>
<keyword evidence="6" id="KW-1185">Reference proteome</keyword>
<dbReference type="OrthoDB" id="9805913at2"/>
<name>A0A178IM40_9BACT</name>
<dbReference type="Proteomes" id="UP000078486">
    <property type="component" value="Unassembled WGS sequence"/>
</dbReference>
<dbReference type="Pfam" id="PF07804">
    <property type="entry name" value="HipA_C"/>
    <property type="match status" value="1"/>
</dbReference>
<sequence length="161" mass="18493">MMRWDRVHHHTLAGMCQIMGGDLDYSTLLRVTRRVTGNEREVWRAFQRAVFNVLASNRDDHGKNHGFLYLDGQWSVGPAYDLTFSNASVLPERGMIVLGERMRVDEKDLVRLAANEALEWRKAGEIIDETHRALSQWDDIAASVAVPEHRTIEIKRLLRAV</sequence>
<dbReference type="PANTHER" id="PTHR37419">
    <property type="entry name" value="SERINE/THREONINE-PROTEIN KINASE TOXIN HIPA"/>
    <property type="match status" value="1"/>
</dbReference>
<gene>
    <name evidence="5" type="ORF">AW736_05905</name>
</gene>